<proteinExistence type="predicted"/>
<organism evidence="2 3">
    <name type="scientific">Saguinus oedipus</name>
    <name type="common">Cotton-top tamarin</name>
    <name type="synonym">Oedipomidas oedipus</name>
    <dbReference type="NCBI Taxonomy" id="9490"/>
    <lineage>
        <taxon>Eukaryota</taxon>
        <taxon>Metazoa</taxon>
        <taxon>Chordata</taxon>
        <taxon>Craniata</taxon>
        <taxon>Vertebrata</taxon>
        <taxon>Euteleostomi</taxon>
        <taxon>Mammalia</taxon>
        <taxon>Eutheria</taxon>
        <taxon>Euarchontoglires</taxon>
        <taxon>Primates</taxon>
        <taxon>Haplorrhini</taxon>
        <taxon>Platyrrhini</taxon>
        <taxon>Cebidae</taxon>
        <taxon>Callitrichinae</taxon>
        <taxon>Saguinus</taxon>
    </lineage>
</organism>
<evidence type="ECO:0000313" key="2">
    <source>
        <dbReference type="EMBL" id="KAK2118661.1"/>
    </source>
</evidence>
<reference evidence="2 3" key="1">
    <citation type="submission" date="2023-05" db="EMBL/GenBank/DDBJ databases">
        <title>B98-5 Cell Line De Novo Hybrid Assembly: An Optical Mapping Approach.</title>
        <authorList>
            <person name="Kananen K."/>
            <person name="Auerbach J.A."/>
            <person name="Kautto E."/>
            <person name="Blachly J.S."/>
        </authorList>
    </citation>
    <scope>NUCLEOTIDE SEQUENCE [LARGE SCALE GENOMIC DNA]</scope>
    <source>
        <strain evidence="2">B95-8</strain>
        <tissue evidence="2">Cell line</tissue>
    </source>
</reference>
<feature type="region of interest" description="Disordered" evidence="1">
    <location>
        <begin position="1"/>
        <end position="25"/>
    </location>
</feature>
<keyword evidence="3" id="KW-1185">Reference proteome</keyword>
<feature type="region of interest" description="Disordered" evidence="1">
    <location>
        <begin position="69"/>
        <end position="91"/>
    </location>
</feature>
<gene>
    <name evidence="2" type="ORF">P7K49_000047</name>
</gene>
<evidence type="ECO:0000313" key="3">
    <source>
        <dbReference type="Proteomes" id="UP001266305"/>
    </source>
</evidence>
<evidence type="ECO:0000256" key="1">
    <source>
        <dbReference type="SAM" id="MobiDB-lite"/>
    </source>
</evidence>
<sequence length="307" mass="33156">MPAFLMCEDPRAPPTPPFPQGQHGGPAEAELGMETAGRRTVLEVDKFSQLCLLEKEVFELAEMELGSGAHSPDTAEKLEISSPGPEVFEDDSCVRVPLPETGKVCDQRGRQAASARDGEGVRSEREAGCLCQRRGRCVIREGGRVPLPETGKVCDQRGRQGASARDGEGVRSEREAGCLCRRRGRCAIREGGRAAAACDESFRTWGVISPSHLIALLKLVTSRLRALAFLLQPREQRFPAQALWVDLGFCTGTVVKTCLISAESVVRGDIDYSTVLLGMLVTQDVQLGLFMAVMPTLIQAGTSASSR</sequence>
<dbReference type="EMBL" id="JASSZA010000001">
    <property type="protein sequence ID" value="KAK2118661.1"/>
    <property type="molecule type" value="Genomic_DNA"/>
</dbReference>
<protein>
    <submittedName>
        <fullName evidence="2">Uncharacterized protein</fullName>
    </submittedName>
</protein>
<accession>A0ABQ9WAL1</accession>
<name>A0ABQ9WAL1_SAGOE</name>
<comment type="caution">
    <text evidence="2">The sequence shown here is derived from an EMBL/GenBank/DDBJ whole genome shotgun (WGS) entry which is preliminary data.</text>
</comment>
<dbReference type="Proteomes" id="UP001266305">
    <property type="component" value="Unassembled WGS sequence"/>
</dbReference>